<dbReference type="InterPro" id="IPR023875">
    <property type="entry name" value="DNA_repair_put"/>
</dbReference>
<dbReference type="InterPro" id="IPR025404">
    <property type="entry name" value="DUF4130"/>
</dbReference>
<sequence>MKLHSLYNGIFPKMKRNLFGKLFNFNKKHTTMNTILIYDGSFTGFLSAVYKVFDENLKEVSIVKPKHFVPDMFSESVKVASSEIYAKRVWNSLEIKTTKHGANELYKAFLSEIKGTEDVLLRYIMYVYASESYNYTDLSNVNALRVSQVARMVTREMNHIQNYLSFKPSNNGMDLAVLNSNFNMLPLIGKYFKRKYPNKKWLIYDQRRNYGLYFNTKEIDRIHLSIDDQLKIYDKNNPIFYVNLENSQAEVNC</sequence>
<dbReference type="Pfam" id="PF13566">
    <property type="entry name" value="DUF4130"/>
    <property type="match status" value="1"/>
</dbReference>
<dbReference type="STRING" id="926559.JoomaDRAFT_0751"/>
<evidence type="ECO:0000313" key="2">
    <source>
        <dbReference type="EMBL" id="EIJ37785.1"/>
    </source>
</evidence>
<protein>
    <submittedName>
        <fullName evidence="2">Putative DNA metabolism protein</fullName>
    </submittedName>
</protein>
<proteinExistence type="predicted"/>
<feature type="domain" description="DUF4130" evidence="1">
    <location>
        <begin position="116"/>
        <end position="222"/>
    </location>
</feature>
<gene>
    <name evidence="2" type="ORF">JoomaDRAFT_0751</name>
</gene>
<evidence type="ECO:0000259" key="1">
    <source>
        <dbReference type="Pfam" id="PF13566"/>
    </source>
</evidence>
<evidence type="ECO:0000313" key="3">
    <source>
        <dbReference type="Proteomes" id="UP000004690"/>
    </source>
</evidence>
<dbReference type="HOGENOM" id="CLU_068835_1_0_10"/>
<dbReference type="Proteomes" id="UP000004690">
    <property type="component" value="Unassembled WGS sequence"/>
</dbReference>
<reference evidence="2 3" key="1">
    <citation type="submission" date="2012-02" db="EMBL/GenBank/DDBJ databases">
        <title>Improved High-Quality Draft genome of Joostella marina DSM 19592.</title>
        <authorList>
            <consortium name="US DOE Joint Genome Institute (JGI-PGF)"/>
            <person name="Lucas S."/>
            <person name="Copeland A."/>
            <person name="Lapidus A."/>
            <person name="Bruce D."/>
            <person name="Goodwin L."/>
            <person name="Pitluck S."/>
            <person name="Peters L."/>
            <person name="Chertkov O."/>
            <person name="Ovchinnikova G."/>
            <person name="Kyrpides N."/>
            <person name="Mavromatis K."/>
            <person name="Detter J.C."/>
            <person name="Han C."/>
            <person name="Land M."/>
            <person name="Hauser L."/>
            <person name="Markowitz V."/>
            <person name="Cheng J.-F."/>
            <person name="Hugenholtz P."/>
            <person name="Woyke T."/>
            <person name="Wu D."/>
            <person name="Tindall B."/>
            <person name="Brambilla E."/>
            <person name="Klenk H.-P."/>
            <person name="Eisen J.A."/>
        </authorList>
    </citation>
    <scope>NUCLEOTIDE SEQUENCE [LARGE SCALE GENOMIC DNA]</scope>
    <source>
        <strain evidence="2 3">DSM 19592</strain>
    </source>
</reference>
<dbReference type="EMBL" id="JH651379">
    <property type="protein sequence ID" value="EIJ37785.1"/>
    <property type="molecule type" value="Genomic_DNA"/>
</dbReference>
<accession>I3C2E2</accession>
<dbReference type="NCBIfam" id="TIGR03915">
    <property type="entry name" value="SAM_7_link_chp"/>
    <property type="match status" value="1"/>
</dbReference>
<dbReference type="AlphaFoldDB" id="I3C2E2"/>
<dbReference type="eggNOG" id="COG1573">
    <property type="taxonomic scope" value="Bacteria"/>
</dbReference>
<name>I3C2E2_9FLAO</name>
<organism evidence="2 3">
    <name type="scientific">Galbibacter orientalis DSM 19592</name>
    <dbReference type="NCBI Taxonomy" id="926559"/>
    <lineage>
        <taxon>Bacteria</taxon>
        <taxon>Pseudomonadati</taxon>
        <taxon>Bacteroidota</taxon>
        <taxon>Flavobacteriia</taxon>
        <taxon>Flavobacteriales</taxon>
        <taxon>Flavobacteriaceae</taxon>
        <taxon>Galbibacter</taxon>
    </lineage>
</organism>
<keyword evidence="3" id="KW-1185">Reference proteome</keyword>